<gene>
    <name evidence="1" type="ORF">KCMC57_14340</name>
</gene>
<sequence length="327" mass="36500">MPDQAIAVAAGVPPISFQVHDARTGGLGGAREDFEKMIAELAAATRPGVRMIAANPGDWGIDAFGGNLGGAIAVWQSKYFYPVTEAGHQQKIRESFASALKAAKTQGHTVEMWVLCIPSSMDGPTAKWWDSWKMKQERDYGLVIELWDETALRIALHSPEGDSVRRAYYEPFTPVPQQEQGHEQLRLVLEVEEQRATELEAALFVRQMTAAGHVELDSAKRQFFNADLVAREIAHKAVPAELAALSSTDATLHGLWEMHFNDCTAEGVLTALHSRVWRDVRAEHERLPKVLRLEVVHAWGLVHRLVDNRKAGWVKHWREIATAHEDV</sequence>
<evidence type="ECO:0000313" key="1">
    <source>
        <dbReference type="EMBL" id="BFP45066.1"/>
    </source>
</evidence>
<protein>
    <recommendedName>
        <fullName evidence="2">Serine/threonine protein kinase</fullName>
    </recommendedName>
</protein>
<dbReference type="EMBL" id="AP035881">
    <property type="protein sequence ID" value="BFP45066.1"/>
    <property type="molecule type" value="Genomic_DNA"/>
</dbReference>
<evidence type="ECO:0008006" key="2">
    <source>
        <dbReference type="Google" id="ProtNLM"/>
    </source>
</evidence>
<dbReference type="RefSeq" id="WP_407987611.1">
    <property type="nucleotide sequence ID" value="NZ_AP035881.2"/>
</dbReference>
<proteinExistence type="predicted"/>
<dbReference type="AlphaFoldDB" id="A0AB33JPB8"/>
<name>A0AB33JPB8_9ACTN</name>
<reference evidence="1" key="1">
    <citation type="submission" date="2024-07" db="EMBL/GenBank/DDBJ databases">
        <title>Complete genome sequences of cellulolytic bacteria, Kitasatospora sp. CMC57 and Streptomyces sp. CMC78, isolated from Japanese agricultural soil.</title>
        <authorList>
            <person name="Hashimoto T."/>
            <person name="Ito M."/>
            <person name="Iwamoto M."/>
            <person name="Fukahori D."/>
            <person name="Shoda T."/>
            <person name="Sakoda M."/>
            <person name="Morohoshi T."/>
            <person name="Mitsuboshi M."/>
            <person name="Nishizawa T."/>
        </authorList>
    </citation>
    <scope>NUCLEOTIDE SEQUENCE</scope>
    <source>
        <strain evidence="1">CMC57</strain>
    </source>
</reference>
<organism evidence="1">
    <name type="scientific">Kitasatospora sp. CMC57</name>
    <dbReference type="NCBI Taxonomy" id="3231513"/>
    <lineage>
        <taxon>Bacteria</taxon>
        <taxon>Bacillati</taxon>
        <taxon>Actinomycetota</taxon>
        <taxon>Actinomycetes</taxon>
        <taxon>Kitasatosporales</taxon>
        <taxon>Streptomycetaceae</taxon>
        <taxon>Kitasatospora</taxon>
    </lineage>
</organism>
<accession>A0AB33JPB8</accession>